<evidence type="ECO:0000256" key="4">
    <source>
        <dbReference type="RuleBase" id="RU000535"/>
    </source>
</evidence>
<evidence type="ECO:0000256" key="1">
    <source>
        <dbReference type="ARBA" id="ARBA00006975"/>
    </source>
</evidence>
<gene>
    <name evidence="3" type="primary">groES</name>
    <name evidence="3" type="synonym">groS</name>
    <name evidence="5" type="ORF">UR73_C0029G0003</name>
</gene>
<dbReference type="GO" id="GO:0051082">
    <property type="term" value="F:unfolded protein binding"/>
    <property type="evidence" value="ECO:0007669"/>
    <property type="project" value="TreeGrafter"/>
</dbReference>
<dbReference type="PANTHER" id="PTHR10772">
    <property type="entry name" value="10 KDA HEAT SHOCK PROTEIN"/>
    <property type="match status" value="1"/>
</dbReference>
<dbReference type="Gene3D" id="2.30.33.40">
    <property type="entry name" value="GroES chaperonin"/>
    <property type="match status" value="1"/>
</dbReference>
<sequence>MSKKINIMPLGKRILAKPDVVEEKTAGGLVLPPNANDEQRPATGTVVALGQAKSFNVAIGDKIYFKKYSPEEIEIDGTKYLILDTDDVLAVIK</sequence>
<evidence type="ECO:0000256" key="3">
    <source>
        <dbReference type="HAMAP-Rule" id="MF_00580"/>
    </source>
</evidence>
<proteinExistence type="inferred from homology"/>
<dbReference type="CDD" id="cd00320">
    <property type="entry name" value="cpn10"/>
    <property type="match status" value="1"/>
</dbReference>
<accession>A0A0G0F9R2</accession>
<dbReference type="SMART" id="SM00883">
    <property type="entry name" value="Cpn10"/>
    <property type="match status" value="1"/>
</dbReference>
<dbReference type="GO" id="GO:0005524">
    <property type="term" value="F:ATP binding"/>
    <property type="evidence" value="ECO:0007669"/>
    <property type="project" value="InterPro"/>
</dbReference>
<dbReference type="EMBL" id="LBQH01000029">
    <property type="protein sequence ID" value="KKP76297.1"/>
    <property type="molecule type" value="Genomic_DNA"/>
</dbReference>
<organism evidence="5 6">
    <name type="scientific">candidate division WS6 bacterium GW2011_GWF1_35_23</name>
    <dbReference type="NCBI Taxonomy" id="1619097"/>
    <lineage>
        <taxon>Bacteria</taxon>
        <taxon>Candidatus Dojkabacteria</taxon>
    </lineage>
</organism>
<comment type="similarity">
    <text evidence="1 3 4">Belongs to the GroES chaperonin family.</text>
</comment>
<dbReference type="GO" id="GO:0044183">
    <property type="term" value="F:protein folding chaperone"/>
    <property type="evidence" value="ECO:0007669"/>
    <property type="project" value="InterPro"/>
</dbReference>
<evidence type="ECO:0000313" key="5">
    <source>
        <dbReference type="EMBL" id="KKP76297.1"/>
    </source>
</evidence>
<comment type="subcellular location">
    <subcellularLocation>
        <location evidence="3">Cytoplasm</location>
    </subcellularLocation>
</comment>
<keyword evidence="3" id="KW-0963">Cytoplasm</keyword>
<dbReference type="AlphaFoldDB" id="A0A0G0F9R2"/>
<evidence type="ECO:0000256" key="2">
    <source>
        <dbReference type="ARBA" id="ARBA00023186"/>
    </source>
</evidence>
<dbReference type="Pfam" id="PF00166">
    <property type="entry name" value="Cpn10"/>
    <property type="match status" value="1"/>
</dbReference>
<reference evidence="5 6" key="1">
    <citation type="journal article" date="2015" name="Nature">
        <title>rRNA introns, odd ribosomes, and small enigmatic genomes across a large radiation of phyla.</title>
        <authorList>
            <person name="Brown C.T."/>
            <person name="Hug L.A."/>
            <person name="Thomas B.C."/>
            <person name="Sharon I."/>
            <person name="Castelle C.J."/>
            <person name="Singh A."/>
            <person name="Wilkins M.J."/>
            <person name="Williams K.H."/>
            <person name="Banfield J.F."/>
        </authorList>
    </citation>
    <scope>NUCLEOTIDE SEQUENCE [LARGE SCALE GENOMIC DNA]</scope>
</reference>
<protein>
    <recommendedName>
        <fullName evidence="3">Co-chaperonin GroES</fullName>
    </recommendedName>
    <alternativeName>
        <fullName evidence="3">10 kDa chaperonin</fullName>
    </alternativeName>
    <alternativeName>
        <fullName evidence="3">Chaperonin-10</fullName>
        <shortName evidence="3">Cpn10</shortName>
    </alternativeName>
</protein>
<dbReference type="HAMAP" id="MF_00580">
    <property type="entry name" value="CH10"/>
    <property type="match status" value="1"/>
</dbReference>
<dbReference type="GO" id="GO:0051087">
    <property type="term" value="F:protein-folding chaperone binding"/>
    <property type="evidence" value="ECO:0007669"/>
    <property type="project" value="TreeGrafter"/>
</dbReference>
<dbReference type="InterPro" id="IPR011032">
    <property type="entry name" value="GroES-like_sf"/>
</dbReference>
<dbReference type="SUPFAM" id="SSF50129">
    <property type="entry name" value="GroES-like"/>
    <property type="match status" value="1"/>
</dbReference>
<dbReference type="Proteomes" id="UP000034816">
    <property type="component" value="Unassembled WGS sequence"/>
</dbReference>
<comment type="caution">
    <text evidence="5">The sequence shown here is derived from an EMBL/GenBank/DDBJ whole genome shotgun (WGS) entry which is preliminary data.</text>
</comment>
<dbReference type="PRINTS" id="PR00297">
    <property type="entry name" value="CHAPERONIN10"/>
</dbReference>
<dbReference type="PANTHER" id="PTHR10772:SF58">
    <property type="entry name" value="CO-CHAPERONIN GROES"/>
    <property type="match status" value="1"/>
</dbReference>
<evidence type="ECO:0000313" key="6">
    <source>
        <dbReference type="Proteomes" id="UP000034816"/>
    </source>
</evidence>
<dbReference type="InterPro" id="IPR020818">
    <property type="entry name" value="Chaperonin_GroES"/>
</dbReference>
<dbReference type="FunFam" id="2.30.33.40:FF:000001">
    <property type="entry name" value="10 kDa chaperonin"/>
    <property type="match status" value="1"/>
</dbReference>
<dbReference type="InterPro" id="IPR037124">
    <property type="entry name" value="Chaperonin_GroES_sf"/>
</dbReference>
<name>A0A0G0F9R2_9BACT</name>
<keyword evidence="2 3" id="KW-0143">Chaperone</keyword>
<dbReference type="GO" id="GO:0046872">
    <property type="term" value="F:metal ion binding"/>
    <property type="evidence" value="ECO:0007669"/>
    <property type="project" value="TreeGrafter"/>
</dbReference>
<comment type="function">
    <text evidence="3 4">Together with the chaperonin GroEL, plays an essential role in assisting protein folding. The GroEL-GroES system forms a nano-cage that allows encapsulation of the non-native substrate proteins and provides a physical environment optimized to promote and accelerate protein folding. GroES binds to the apical surface of the GroEL ring, thereby capping the opening of the GroEL channel.</text>
</comment>
<dbReference type="GO" id="GO:0005737">
    <property type="term" value="C:cytoplasm"/>
    <property type="evidence" value="ECO:0007669"/>
    <property type="project" value="UniProtKB-SubCell"/>
</dbReference>
<comment type="subunit">
    <text evidence="3">Heptamer of 7 subunits arranged in a ring. Interacts with the chaperonin GroEL.</text>
</comment>